<name>A0A942YDX9_9BACI</name>
<keyword evidence="4" id="KW-1185">Reference proteome</keyword>
<dbReference type="EMBL" id="JAGYPE010000007">
    <property type="protein sequence ID" value="MBS4186849.1"/>
    <property type="molecule type" value="Genomic_DNA"/>
</dbReference>
<dbReference type="Proteomes" id="UP000677265">
    <property type="component" value="Unassembled WGS sequence"/>
</dbReference>
<keyword evidence="1" id="KW-0472">Membrane</keyword>
<evidence type="ECO:0000313" key="3">
    <source>
        <dbReference type="EMBL" id="MCH6267306.1"/>
    </source>
</evidence>
<dbReference type="EMBL" id="JAGYPE020000034">
    <property type="protein sequence ID" value="MCH6267306.1"/>
    <property type="molecule type" value="Genomic_DNA"/>
</dbReference>
<keyword evidence="1" id="KW-0812">Transmembrane</keyword>
<evidence type="ECO:0000313" key="2">
    <source>
        <dbReference type="EMBL" id="MBS4186849.1"/>
    </source>
</evidence>
<dbReference type="RefSeq" id="WP_213146609.1">
    <property type="nucleotide sequence ID" value="NZ_JAGYPE020000034.1"/>
</dbReference>
<organism evidence="2">
    <name type="scientific">Neobacillus citreus</name>
    <dbReference type="NCBI Taxonomy" id="2833578"/>
    <lineage>
        <taxon>Bacteria</taxon>
        <taxon>Bacillati</taxon>
        <taxon>Bacillota</taxon>
        <taxon>Bacilli</taxon>
        <taxon>Bacillales</taxon>
        <taxon>Bacillaceae</taxon>
        <taxon>Neobacillus</taxon>
    </lineage>
</organism>
<evidence type="ECO:0000256" key="1">
    <source>
        <dbReference type="SAM" id="Phobius"/>
    </source>
</evidence>
<proteinExistence type="predicted"/>
<protein>
    <submittedName>
        <fullName evidence="2">Uncharacterized protein</fullName>
    </submittedName>
</protein>
<gene>
    <name evidence="3" type="ORF">KHB02_017440</name>
    <name evidence="2" type="ORF">KHB02_36370</name>
</gene>
<comment type="caution">
    <text evidence="2">The sequence shown here is derived from an EMBL/GenBank/DDBJ whole genome shotgun (WGS) entry which is preliminary data.</text>
</comment>
<dbReference type="AlphaFoldDB" id="A0A942YDX9"/>
<sequence length="94" mass="11268">MSILSSLLYTLVVGAIFVYVFIFLYDVFYGEKQEKQEKKIRKYYKNESIQKIDLVEHQPRKYTIYQLKTDKETKRVKLKPGYKVVKLVPKKKGE</sequence>
<keyword evidence="1" id="KW-1133">Transmembrane helix</keyword>
<evidence type="ECO:0000313" key="4">
    <source>
        <dbReference type="Proteomes" id="UP000677265"/>
    </source>
</evidence>
<reference evidence="2" key="1">
    <citation type="submission" date="2021-05" db="EMBL/GenBank/DDBJ databases">
        <title>Novel Bacillus species.</title>
        <authorList>
            <person name="Liu G."/>
        </authorList>
    </citation>
    <scope>NUCLEOTIDE SEQUENCE</scope>
    <source>
        <strain evidence="2 4">FJAT-50051</strain>
    </source>
</reference>
<accession>A0A942YDX9</accession>
<feature type="transmembrane region" description="Helical" evidence="1">
    <location>
        <begin position="6"/>
        <end position="29"/>
    </location>
</feature>